<dbReference type="PANTHER" id="PTHR38644:SF1">
    <property type="entry name" value="EXPRESSED PROTEIN"/>
    <property type="match status" value="1"/>
</dbReference>
<organism evidence="2 3">
    <name type="scientific">Melanomma pulvis-pyrius CBS 109.77</name>
    <dbReference type="NCBI Taxonomy" id="1314802"/>
    <lineage>
        <taxon>Eukaryota</taxon>
        <taxon>Fungi</taxon>
        <taxon>Dikarya</taxon>
        <taxon>Ascomycota</taxon>
        <taxon>Pezizomycotina</taxon>
        <taxon>Dothideomycetes</taxon>
        <taxon>Pleosporomycetidae</taxon>
        <taxon>Pleosporales</taxon>
        <taxon>Melanommataceae</taxon>
        <taxon>Melanomma</taxon>
    </lineage>
</organism>
<protein>
    <recommendedName>
        <fullName evidence="1">Mmc1 C-terminal domain-containing protein</fullName>
    </recommendedName>
</protein>
<dbReference type="Proteomes" id="UP000799757">
    <property type="component" value="Unassembled WGS sequence"/>
</dbReference>
<sequence>MPPWVAFVPRSTNLLKGRGIERLSFPTHCRDTAISRLSRHPNLRIRCASTHVSPTAINARPSIPPRNKELYNALSELSNAAGNFVDTSRLQLALRGLVVEDAIVRVAVLSLGSQRTAQQIARLLLADPLGKEEQWERELEQTGDEGRPVLLQYGNEADPHPPSPLYKTLSVPSRVLQTHNLEVLISTLDTHLPAAGTSSMAESSADAILVPILPVSSGRTSFVPYPVHKTLVLGEGLDSAVAYGRLKSDVSSDMADMVKVAIDLPPPMKEVDSDSNSRCSAVNIEAGTAALATFRLSVANSEIYEQGWFRSGMPPLSEWLVDGLRPSNTLKPAIKRLVESIADEVDAKITRADIAQLNYLAKSALHPDVTESILGHLETWAEKSHTELRDELDEAFGARNWHKLAWWKLLWRVDDVGMITSEILERRWLVNAEKSCIYLAGRMEQAGFPDHVRMLNIPTQEDTSGIPQSQPSLTVPQNATEKTILDLSTAVRNPQLWPAQIGASRTELSLTTVPHLQALSQRLVLTALSTTSISSALSALLYVSVPTFSVFEAGAIAAVGLTFSLRRLQKLWEKAREKWQAEIREEGRKTLKVTEDTVRLIVQSSQKPVLEGEGVEERRRAREMVGRVRDALKKV</sequence>
<feature type="domain" description="Mmc1 C-terminal" evidence="1">
    <location>
        <begin position="376"/>
        <end position="588"/>
    </location>
</feature>
<evidence type="ECO:0000313" key="2">
    <source>
        <dbReference type="EMBL" id="KAF2792708.1"/>
    </source>
</evidence>
<gene>
    <name evidence="2" type="ORF">K505DRAFT_278404</name>
</gene>
<dbReference type="Pfam" id="PF23867">
    <property type="entry name" value="Mmc1_N"/>
    <property type="match status" value="1"/>
</dbReference>
<dbReference type="PANTHER" id="PTHR38644">
    <property type="entry name" value="EXPRESSED PROTEIN"/>
    <property type="match status" value="1"/>
</dbReference>
<dbReference type="EMBL" id="MU001958">
    <property type="protein sequence ID" value="KAF2792708.1"/>
    <property type="molecule type" value="Genomic_DNA"/>
</dbReference>
<dbReference type="Pfam" id="PF23868">
    <property type="entry name" value="Mmc1_C"/>
    <property type="match status" value="1"/>
</dbReference>
<keyword evidence="3" id="KW-1185">Reference proteome</keyword>
<evidence type="ECO:0000313" key="3">
    <source>
        <dbReference type="Proteomes" id="UP000799757"/>
    </source>
</evidence>
<dbReference type="InterPro" id="IPR056196">
    <property type="entry name" value="Mmc1_C"/>
</dbReference>
<evidence type="ECO:0000259" key="1">
    <source>
        <dbReference type="Pfam" id="PF23868"/>
    </source>
</evidence>
<accession>A0A6A6X8Q4</accession>
<name>A0A6A6X8Q4_9PLEO</name>
<reference evidence="2" key="1">
    <citation type="journal article" date="2020" name="Stud. Mycol.">
        <title>101 Dothideomycetes genomes: a test case for predicting lifestyles and emergence of pathogens.</title>
        <authorList>
            <person name="Haridas S."/>
            <person name="Albert R."/>
            <person name="Binder M."/>
            <person name="Bloem J."/>
            <person name="Labutti K."/>
            <person name="Salamov A."/>
            <person name="Andreopoulos B."/>
            <person name="Baker S."/>
            <person name="Barry K."/>
            <person name="Bills G."/>
            <person name="Bluhm B."/>
            <person name="Cannon C."/>
            <person name="Castanera R."/>
            <person name="Culley D."/>
            <person name="Daum C."/>
            <person name="Ezra D."/>
            <person name="Gonzalez J."/>
            <person name="Henrissat B."/>
            <person name="Kuo A."/>
            <person name="Liang C."/>
            <person name="Lipzen A."/>
            <person name="Lutzoni F."/>
            <person name="Magnuson J."/>
            <person name="Mondo S."/>
            <person name="Nolan M."/>
            <person name="Ohm R."/>
            <person name="Pangilinan J."/>
            <person name="Park H.-J."/>
            <person name="Ramirez L."/>
            <person name="Alfaro M."/>
            <person name="Sun H."/>
            <person name="Tritt A."/>
            <person name="Yoshinaga Y."/>
            <person name="Zwiers L.-H."/>
            <person name="Turgeon B."/>
            <person name="Goodwin S."/>
            <person name="Spatafora J."/>
            <person name="Crous P."/>
            <person name="Grigoriev I."/>
        </authorList>
    </citation>
    <scope>NUCLEOTIDE SEQUENCE</scope>
    <source>
        <strain evidence="2">CBS 109.77</strain>
    </source>
</reference>
<dbReference type="AlphaFoldDB" id="A0A6A6X8Q4"/>
<proteinExistence type="predicted"/>
<dbReference type="OrthoDB" id="5319015at2759"/>